<proteinExistence type="inferred from homology"/>
<sequence length="146" mass="16615">MLSDSLKTLLATNFAYYLKAQGCHWNVEGPDFAQLHEFFQAIYEDAYSAVDPIAEYVRSLNDYAPASFERFSELTEIQGQTKIPRARLMIEELVSNNDSMIVLLNRCFAEATAENYQGIANFLAERLSQHGKYGWQLASFLKDARA</sequence>
<evidence type="ECO:0000313" key="3">
    <source>
        <dbReference type="EMBL" id="CAB4163916.1"/>
    </source>
</evidence>
<dbReference type="PIRSF" id="PIRSF005900">
    <property type="entry name" value="Dps"/>
    <property type="match status" value="1"/>
</dbReference>
<comment type="similarity">
    <text evidence="1">Belongs to the Dps family.</text>
</comment>
<name>A0A6J5QWE6_9CAUD</name>
<dbReference type="GO" id="GO:0003677">
    <property type="term" value="F:DNA binding"/>
    <property type="evidence" value="ECO:0007669"/>
    <property type="project" value="UniProtKB-KW"/>
</dbReference>
<evidence type="ECO:0000313" key="5">
    <source>
        <dbReference type="EMBL" id="CAB4186926.1"/>
    </source>
</evidence>
<evidence type="ECO:0000259" key="2">
    <source>
        <dbReference type="Pfam" id="PF00210"/>
    </source>
</evidence>
<dbReference type="Pfam" id="PF00210">
    <property type="entry name" value="Ferritin"/>
    <property type="match status" value="1"/>
</dbReference>
<dbReference type="CDD" id="cd01043">
    <property type="entry name" value="DPS"/>
    <property type="match status" value="1"/>
</dbReference>
<evidence type="ECO:0000313" key="6">
    <source>
        <dbReference type="EMBL" id="CAB4221384.1"/>
    </source>
</evidence>
<feature type="domain" description="Ferritin/DPS" evidence="2">
    <location>
        <begin position="5"/>
        <end position="144"/>
    </location>
</feature>
<dbReference type="EMBL" id="LR796758">
    <property type="protein sequence ID" value="CAB4163916.1"/>
    <property type="molecule type" value="Genomic_DNA"/>
</dbReference>
<dbReference type="EMBL" id="LR797099">
    <property type="protein sequence ID" value="CAB4186926.1"/>
    <property type="molecule type" value="Genomic_DNA"/>
</dbReference>
<dbReference type="InterPro" id="IPR012347">
    <property type="entry name" value="Ferritin-like"/>
</dbReference>
<protein>
    <submittedName>
        <fullName evidence="5">Dps DNA-binding ferritin-like protein (Oxidative damage protectant)</fullName>
    </submittedName>
</protein>
<keyword evidence="5" id="KW-0238">DNA-binding</keyword>
<reference evidence="5" key="1">
    <citation type="submission" date="2020-05" db="EMBL/GenBank/DDBJ databases">
        <authorList>
            <person name="Chiriac C."/>
            <person name="Salcher M."/>
            <person name="Ghai R."/>
            <person name="Kavagutti S V."/>
        </authorList>
    </citation>
    <scope>NUCLEOTIDE SEQUENCE</scope>
</reference>
<dbReference type="InterPro" id="IPR009078">
    <property type="entry name" value="Ferritin-like_SF"/>
</dbReference>
<dbReference type="PANTHER" id="PTHR42932:SF3">
    <property type="entry name" value="DNA PROTECTION DURING STARVATION PROTEIN"/>
    <property type="match status" value="1"/>
</dbReference>
<dbReference type="EMBL" id="LR796776">
    <property type="protein sequence ID" value="CAB4165844.1"/>
    <property type="molecule type" value="Genomic_DNA"/>
</dbReference>
<dbReference type="SUPFAM" id="SSF47240">
    <property type="entry name" value="Ferritin-like"/>
    <property type="match status" value="1"/>
</dbReference>
<gene>
    <name evidence="5" type="ORF">UFOVP1146_272</name>
    <name evidence="6" type="ORF">UFOVP1638_293</name>
    <name evidence="3" type="ORF">UFOVP812_185</name>
    <name evidence="4" type="ORF">UFOVP818_380</name>
</gene>
<organism evidence="5">
    <name type="scientific">uncultured Caudovirales phage</name>
    <dbReference type="NCBI Taxonomy" id="2100421"/>
    <lineage>
        <taxon>Viruses</taxon>
        <taxon>Duplodnaviria</taxon>
        <taxon>Heunggongvirae</taxon>
        <taxon>Uroviricota</taxon>
        <taxon>Caudoviricetes</taxon>
        <taxon>Peduoviridae</taxon>
        <taxon>Maltschvirus</taxon>
        <taxon>Maltschvirus maltsch</taxon>
    </lineage>
</organism>
<accession>A0A6J5QWE6</accession>
<evidence type="ECO:0000313" key="4">
    <source>
        <dbReference type="EMBL" id="CAB4165844.1"/>
    </source>
</evidence>
<dbReference type="GO" id="GO:0008199">
    <property type="term" value="F:ferric iron binding"/>
    <property type="evidence" value="ECO:0007669"/>
    <property type="project" value="InterPro"/>
</dbReference>
<dbReference type="EMBL" id="LR797502">
    <property type="protein sequence ID" value="CAB4221384.1"/>
    <property type="molecule type" value="Genomic_DNA"/>
</dbReference>
<dbReference type="InterPro" id="IPR008331">
    <property type="entry name" value="Ferritin_DPS_dom"/>
</dbReference>
<dbReference type="InterPro" id="IPR002177">
    <property type="entry name" value="DPS_DNA-bd"/>
</dbReference>
<dbReference type="PRINTS" id="PR01346">
    <property type="entry name" value="HELNAPAPROT"/>
</dbReference>
<dbReference type="Gene3D" id="1.20.1260.10">
    <property type="match status" value="1"/>
</dbReference>
<dbReference type="PANTHER" id="PTHR42932">
    <property type="entry name" value="GENERAL STRESS PROTEIN 20U"/>
    <property type="match status" value="1"/>
</dbReference>
<evidence type="ECO:0000256" key="1">
    <source>
        <dbReference type="ARBA" id="ARBA00009497"/>
    </source>
</evidence>